<dbReference type="Pfam" id="PF11964">
    <property type="entry name" value="SpoIIAA-like"/>
    <property type="match status" value="2"/>
</dbReference>
<dbReference type="SUPFAM" id="SSF52091">
    <property type="entry name" value="SpoIIaa-like"/>
    <property type="match status" value="2"/>
</dbReference>
<dbReference type="Gene3D" id="3.40.50.10600">
    <property type="entry name" value="SpoIIaa-like domains"/>
    <property type="match status" value="2"/>
</dbReference>
<keyword evidence="2" id="KW-1185">Reference proteome</keyword>
<dbReference type="InterPro" id="IPR038396">
    <property type="entry name" value="SpoIIAA-like_sf"/>
</dbReference>
<dbReference type="EMBL" id="LVVZ01000011">
    <property type="protein sequence ID" value="OKL44737.1"/>
    <property type="molecule type" value="Genomic_DNA"/>
</dbReference>
<dbReference type="Proteomes" id="UP000185783">
    <property type="component" value="Unassembled WGS sequence"/>
</dbReference>
<evidence type="ECO:0000313" key="2">
    <source>
        <dbReference type="Proteomes" id="UP000185783"/>
    </source>
</evidence>
<gene>
    <name evidence="1" type="ORF">A3843_06555</name>
</gene>
<dbReference type="AlphaFoldDB" id="A0A1U7JJ45"/>
<dbReference type="RefSeq" id="WP_028481999.1">
    <property type="nucleotide sequence ID" value="NZ_LVVZ01000011.1"/>
</dbReference>
<sequence length="243" mass="27503">MITQQEGRPEGTLEFHFTGKITSEDYKNTLVPAIEDALAEHERVKLLCVMGDEFEGYAFEAVWADTKLGLDHWKGFDRIAVVTEIPWLRGAIKAISFMFPCPVMMFDLNELNDARRWLSESLGSIHLDPLGGPVLHVSLIGKLEPSAYEHAEEDLTRFIAEHGKIRLLVDLSEFDGWESLSALGQHVSLLREHRHAPEKVAVVGNEAWQRLAQRIFGRFTKAEVRFFPTSDLTSAEDWVAQST</sequence>
<proteinExistence type="predicted"/>
<dbReference type="InterPro" id="IPR036513">
    <property type="entry name" value="STAS_dom_sf"/>
</dbReference>
<organism evidence="1 2">
    <name type="scientific">Pseudovibrio exalbescens</name>
    <dbReference type="NCBI Taxonomy" id="197461"/>
    <lineage>
        <taxon>Bacteria</taxon>
        <taxon>Pseudomonadati</taxon>
        <taxon>Pseudomonadota</taxon>
        <taxon>Alphaproteobacteria</taxon>
        <taxon>Hyphomicrobiales</taxon>
        <taxon>Stappiaceae</taxon>
        <taxon>Pseudovibrio</taxon>
    </lineage>
</organism>
<comment type="caution">
    <text evidence="1">The sequence shown here is derived from an EMBL/GenBank/DDBJ whole genome shotgun (WGS) entry which is preliminary data.</text>
</comment>
<name>A0A1U7JJ45_9HYPH</name>
<protein>
    <recommendedName>
        <fullName evidence="3">STAS/SEC14 domain-containing protein</fullName>
    </recommendedName>
</protein>
<accession>A0A1U7JJ45</accession>
<evidence type="ECO:0000313" key="1">
    <source>
        <dbReference type="EMBL" id="OKL44737.1"/>
    </source>
</evidence>
<dbReference type="InterPro" id="IPR021866">
    <property type="entry name" value="SpoIIAA-like"/>
</dbReference>
<reference evidence="1 2" key="1">
    <citation type="submission" date="2016-03" db="EMBL/GenBank/DDBJ databases">
        <title>Genome sequence of Nesiotobacter sp. nov., a moderately halophilic alphaproteobacterium isolated from the Yellow Sea, China.</title>
        <authorList>
            <person name="Zhang G."/>
            <person name="Zhang R."/>
        </authorList>
    </citation>
    <scope>NUCLEOTIDE SEQUENCE [LARGE SCALE GENOMIC DNA]</scope>
    <source>
        <strain evidence="1 2">WB1-6</strain>
    </source>
</reference>
<evidence type="ECO:0008006" key="3">
    <source>
        <dbReference type="Google" id="ProtNLM"/>
    </source>
</evidence>
<dbReference type="STRING" id="197461.A3843_06555"/>